<organism evidence="6 7">
    <name type="scientific">Frigoriglobus tundricola</name>
    <dbReference type="NCBI Taxonomy" id="2774151"/>
    <lineage>
        <taxon>Bacteria</taxon>
        <taxon>Pseudomonadati</taxon>
        <taxon>Planctomycetota</taxon>
        <taxon>Planctomycetia</taxon>
        <taxon>Gemmatales</taxon>
        <taxon>Gemmataceae</taxon>
        <taxon>Frigoriglobus</taxon>
    </lineage>
</organism>
<dbReference type="SMART" id="SM00421">
    <property type="entry name" value="HTH_LUXR"/>
    <property type="match status" value="1"/>
</dbReference>
<dbReference type="SUPFAM" id="SSF46894">
    <property type="entry name" value="C-terminal effector domain of the bipartite response regulators"/>
    <property type="match status" value="1"/>
</dbReference>
<evidence type="ECO:0008006" key="8">
    <source>
        <dbReference type="Google" id="ProtNLM"/>
    </source>
</evidence>
<evidence type="ECO:0000259" key="4">
    <source>
        <dbReference type="PROSITE" id="PS50043"/>
    </source>
</evidence>
<gene>
    <name evidence="6" type="ORF">FTUN_7782</name>
</gene>
<accession>A0A6M5Z188</accession>
<keyword evidence="7" id="KW-1185">Reference proteome</keyword>
<dbReference type="PANTHER" id="PTHR43214">
    <property type="entry name" value="TWO-COMPONENT RESPONSE REGULATOR"/>
    <property type="match status" value="1"/>
</dbReference>
<evidence type="ECO:0000256" key="2">
    <source>
        <dbReference type="ARBA" id="ARBA00023125"/>
    </source>
</evidence>
<dbReference type="GO" id="GO:0006355">
    <property type="term" value="P:regulation of DNA-templated transcription"/>
    <property type="evidence" value="ECO:0007669"/>
    <property type="project" value="InterPro"/>
</dbReference>
<dbReference type="InterPro" id="IPR001789">
    <property type="entry name" value="Sig_transdc_resp-reg_receiver"/>
</dbReference>
<dbReference type="PROSITE" id="PS00622">
    <property type="entry name" value="HTH_LUXR_1"/>
    <property type="match status" value="1"/>
</dbReference>
<dbReference type="PROSITE" id="PS50043">
    <property type="entry name" value="HTH_LUXR_2"/>
    <property type="match status" value="1"/>
</dbReference>
<keyword evidence="1 3" id="KW-0597">Phosphoprotein</keyword>
<dbReference type="PRINTS" id="PR00038">
    <property type="entry name" value="HTHLUXR"/>
</dbReference>
<dbReference type="CDD" id="cd06170">
    <property type="entry name" value="LuxR_C_like"/>
    <property type="match status" value="1"/>
</dbReference>
<dbReference type="InterPro" id="IPR039420">
    <property type="entry name" value="WalR-like"/>
</dbReference>
<dbReference type="KEGG" id="ftj:FTUN_7782"/>
<dbReference type="Gene3D" id="3.40.50.2300">
    <property type="match status" value="1"/>
</dbReference>
<name>A0A6M5Z188_9BACT</name>
<evidence type="ECO:0000313" key="7">
    <source>
        <dbReference type="Proteomes" id="UP000503447"/>
    </source>
</evidence>
<sequence length="217" mass="23194">MTPIGIMLVDDHTVVRAGLRALMDQQTDMKVVAQADNSPDALSAARAAGPDVVVLDLSLPGGGTLELIGKLQGQPNPPRVLVLTMHDEPAYARSALASGATGYIVKTIREQDLLAAVRAVYRGQVFVDLDNEAKTAAVLRPSATGKKDPTGASRLSERETEVLRLLGQGHTNQAIADKLDISPKTVATYRARLAEKLGLKATADFVRFVNEIGMIWD</sequence>
<dbReference type="SMART" id="SM00448">
    <property type="entry name" value="REC"/>
    <property type="match status" value="1"/>
</dbReference>
<protein>
    <recommendedName>
        <fullName evidence="8">Two-component transcriptional response regulator, LuxR family</fullName>
    </recommendedName>
</protein>
<reference evidence="7" key="1">
    <citation type="submission" date="2020-05" db="EMBL/GenBank/DDBJ databases">
        <title>Frigoriglobus tundricola gen. nov., sp. nov., a psychrotolerant cellulolytic planctomycete of the family Gemmataceae with two divergent copies of 16S rRNA gene.</title>
        <authorList>
            <person name="Kulichevskaya I.S."/>
            <person name="Ivanova A.A."/>
            <person name="Naumoff D.G."/>
            <person name="Beletsky A.V."/>
            <person name="Rijpstra W.I.C."/>
            <person name="Sinninghe Damste J.S."/>
            <person name="Mardanov A.V."/>
            <person name="Ravin N.V."/>
            <person name="Dedysh S.N."/>
        </authorList>
    </citation>
    <scope>NUCLEOTIDE SEQUENCE [LARGE SCALE GENOMIC DNA]</scope>
    <source>
        <strain evidence="7">PL17</strain>
    </source>
</reference>
<dbReference type="PROSITE" id="PS50110">
    <property type="entry name" value="RESPONSE_REGULATORY"/>
    <property type="match status" value="1"/>
</dbReference>
<dbReference type="InterPro" id="IPR011006">
    <property type="entry name" value="CheY-like_superfamily"/>
</dbReference>
<evidence type="ECO:0000313" key="6">
    <source>
        <dbReference type="EMBL" id="QJX00158.1"/>
    </source>
</evidence>
<dbReference type="InterPro" id="IPR058245">
    <property type="entry name" value="NreC/VraR/RcsB-like_REC"/>
</dbReference>
<dbReference type="InterPro" id="IPR000792">
    <property type="entry name" value="Tscrpt_reg_LuxR_C"/>
</dbReference>
<dbReference type="Proteomes" id="UP000503447">
    <property type="component" value="Chromosome"/>
</dbReference>
<feature type="domain" description="HTH luxR-type" evidence="4">
    <location>
        <begin position="148"/>
        <end position="213"/>
    </location>
</feature>
<feature type="domain" description="Response regulatory" evidence="5">
    <location>
        <begin position="5"/>
        <end position="121"/>
    </location>
</feature>
<dbReference type="InterPro" id="IPR016032">
    <property type="entry name" value="Sig_transdc_resp-reg_C-effctor"/>
</dbReference>
<evidence type="ECO:0000259" key="5">
    <source>
        <dbReference type="PROSITE" id="PS50110"/>
    </source>
</evidence>
<dbReference type="GO" id="GO:0000160">
    <property type="term" value="P:phosphorelay signal transduction system"/>
    <property type="evidence" value="ECO:0007669"/>
    <property type="project" value="InterPro"/>
</dbReference>
<dbReference type="GO" id="GO:0003677">
    <property type="term" value="F:DNA binding"/>
    <property type="evidence" value="ECO:0007669"/>
    <property type="project" value="UniProtKB-KW"/>
</dbReference>
<dbReference type="CDD" id="cd17535">
    <property type="entry name" value="REC_NarL-like"/>
    <property type="match status" value="1"/>
</dbReference>
<dbReference type="Pfam" id="PF00196">
    <property type="entry name" value="GerE"/>
    <property type="match status" value="1"/>
</dbReference>
<dbReference type="SUPFAM" id="SSF52172">
    <property type="entry name" value="CheY-like"/>
    <property type="match status" value="1"/>
</dbReference>
<dbReference type="EMBL" id="CP053452">
    <property type="protein sequence ID" value="QJX00158.1"/>
    <property type="molecule type" value="Genomic_DNA"/>
</dbReference>
<proteinExistence type="predicted"/>
<evidence type="ECO:0000256" key="1">
    <source>
        <dbReference type="ARBA" id="ARBA00022553"/>
    </source>
</evidence>
<feature type="modified residue" description="4-aspartylphosphate" evidence="3">
    <location>
        <position position="56"/>
    </location>
</feature>
<keyword evidence="2" id="KW-0238">DNA-binding</keyword>
<evidence type="ECO:0000256" key="3">
    <source>
        <dbReference type="PROSITE-ProRule" id="PRU00169"/>
    </source>
</evidence>
<dbReference type="AlphaFoldDB" id="A0A6M5Z188"/>
<dbReference type="RefSeq" id="WP_171474974.1">
    <property type="nucleotide sequence ID" value="NZ_CP053452.2"/>
</dbReference>
<dbReference type="Pfam" id="PF00072">
    <property type="entry name" value="Response_reg"/>
    <property type="match status" value="1"/>
</dbReference>